<evidence type="ECO:0000313" key="2">
    <source>
        <dbReference type="Proteomes" id="UP000595663"/>
    </source>
</evidence>
<keyword evidence="2" id="KW-1185">Reference proteome</keyword>
<reference evidence="1 2" key="1">
    <citation type="journal article" date="2008" name="Int. J. Syst. Evol. Microbiol.">
        <title>Amphritea japonica sp. nov. and Amphritea balenae sp. nov., isolated from the sediment adjacent to sperm whale carcasses off Kagoshima, Japan.</title>
        <authorList>
            <person name="Miyazaki M."/>
            <person name="Nogi Y."/>
            <person name="Fujiwara Y."/>
            <person name="Kawato M."/>
            <person name="Nagahama T."/>
            <person name="Kubokawa K."/>
            <person name="Horikoshi K."/>
        </authorList>
    </citation>
    <scope>NUCLEOTIDE SEQUENCE [LARGE SCALE GENOMIC DNA]</scope>
    <source>
        <strain evidence="1 2">ATCC BAA-1530</strain>
    </source>
</reference>
<dbReference type="RefSeq" id="WP_156815184.1">
    <property type="nucleotide sequence ID" value="NZ_AP014545.1"/>
</dbReference>
<evidence type="ECO:0000313" key="1">
    <source>
        <dbReference type="EMBL" id="BBB26163.1"/>
    </source>
</evidence>
<gene>
    <name evidence="1" type="ORF">AMJAP_1568</name>
</gene>
<dbReference type="AlphaFoldDB" id="A0A7R6P2U8"/>
<accession>A0A7R6P2U8</accession>
<name>A0A7R6P2U8_9GAMM</name>
<dbReference type="OrthoDB" id="7064861at2"/>
<dbReference type="EMBL" id="AP014545">
    <property type="protein sequence ID" value="BBB26163.1"/>
    <property type="molecule type" value="Genomic_DNA"/>
</dbReference>
<organism evidence="1 2">
    <name type="scientific">Amphritea japonica ATCC BAA-1530</name>
    <dbReference type="NCBI Taxonomy" id="1278309"/>
    <lineage>
        <taxon>Bacteria</taxon>
        <taxon>Pseudomonadati</taxon>
        <taxon>Pseudomonadota</taxon>
        <taxon>Gammaproteobacteria</taxon>
        <taxon>Oceanospirillales</taxon>
        <taxon>Oceanospirillaceae</taxon>
        <taxon>Amphritea</taxon>
    </lineage>
</organism>
<protein>
    <submittedName>
        <fullName evidence="1">Uncharacterized protein</fullName>
    </submittedName>
</protein>
<sequence length="106" mass="12018">MAKWIAFIFGVLLLVTNGLWIYSAVDLAVTEKYRQQGEYEARNRIEALESLCNKLVSGLPKPEAIEILNELSPDFAAYEKEGRLNTLWLSFKLNEQGHITQDAACQ</sequence>
<dbReference type="KEGG" id="ajp:AMJAP_1568"/>
<dbReference type="Proteomes" id="UP000595663">
    <property type="component" value="Chromosome"/>
</dbReference>
<proteinExistence type="predicted"/>